<comment type="caution">
    <text evidence="2">The sequence shown here is derived from an EMBL/GenBank/DDBJ whole genome shotgun (WGS) entry which is preliminary data.</text>
</comment>
<dbReference type="AlphaFoldDB" id="A0A1V9EHH2"/>
<proteinExistence type="predicted"/>
<name>A0A1V9EHH2_9BACT</name>
<reference evidence="3" key="1">
    <citation type="submission" date="2016-04" db="EMBL/GenBank/DDBJ databases">
        <authorList>
            <person name="Chen L."/>
            <person name="Zhuang W."/>
            <person name="Wang G."/>
        </authorList>
    </citation>
    <scope>NUCLEOTIDE SEQUENCE [LARGE SCALE GENOMIC DNA]</scope>
    <source>
        <strain evidence="3">208</strain>
    </source>
</reference>
<dbReference type="Proteomes" id="UP000192276">
    <property type="component" value="Unassembled WGS sequence"/>
</dbReference>
<accession>A0A1V9EHH2</accession>
<evidence type="ECO:0000313" key="3">
    <source>
        <dbReference type="Proteomes" id="UP000192276"/>
    </source>
</evidence>
<protein>
    <recommendedName>
        <fullName evidence="4">Outer membrane protein beta-barrel domain-containing protein</fullName>
    </recommendedName>
</protein>
<gene>
    <name evidence="2" type="ORF">A4R26_08765</name>
</gene>
<dbReference type="RefSeq" id="WP_081171164.1">
    <property type="nucleotide sequence ID" value="NZ_LWBP01000254.1"/>
</dbReference>
<dbReference type="OrthoDB" id="639440at2"/>
<keyword evidence="3" id="KW-1185">Reference proteome</keyword>
<organism evidence="2 3">
    <name type="scientific">Niastella populi</name>
    <dbReference type="NCBI Taxonomy" id="550983"/>
    <lineage>
        <taxon>Bacteria</taxon>
        <taxon>Pseudomonadati</taxon>
        <taxon>Bacteroidota</taxon>
        <taxon>Chitinophagia</taxon>
        <taxon>Chitinophagales</taxon>
        <taxon>Chitinophagaceae</taxon>
        <taxon>Niastella</taxon>
    </lineage>
</organism>
<feature type="chain" id="PRO_5012076800" description="Outer membrane protein beta-barrel domain-containing protein" evidence="1">
    <location>
        <begin position="20"/>
        <end position="278"/>
    </location>
</feature>
<keyword evidence="1" id="KW-0732">Signal</keyword>
<evidence type="ECO:0000256" key="1">
    <source>
        <dbReference type="SAM" id="SignalP"/>
    </source>
</evidence>
<sequence>MKRVTALFLLVITCLAVHAQQADSITTEKKKTITITAGVGYNSGLNYYGRTDSLKSQGIYPFAGIALNNGLYLFSSFIFINNAVATTYGATTIEAGYKFKNKKGNWRGNIFGTRFFYDAGVNLVQSVVKAQAGINLVHNNKIVGIYGGADAKFSNQTDFGAYAGLDHAFRFDPVGKKGVIVISPAAYSYFGTQRFSKTWMQEKRFLFLPIGEQAVTESSSRFSVMSYEFSCPVVYGIGKMNLILTPAWVIPQNVITSNGLAQKADNLFYTTAAIRFDF</sequence>
<evidence type="ECO:0008006" key="4">
    <source>
        <dbReference type="Google" id="ProtNLM"/>
    </source>
</evidence>
<feature type="signal peptide" evidence="1">
    <location>
        <begin position="1"/>
        <end position="19"/>
    </location>
</feature>
<dbReference type="STRING" id="550983.A4R26_08765"/>
<evidence type="ECO:0000313" key="2">
    <source>
        <dbReference type="EMBL" id="OQP45589.1"/>
    </source>
</evidence>
<dbReference type="EMBL" id="LWBP01000254">
    <property type="protein sequence ID" value="OQP45589.1"/>
    <property type="molecule type" value="Genomic_DNA"/>
</dbReference>